<dbReference type="EMBL" id="MT144667">
    <property type="protein sequence ID" value="QJH96931.1"/>
    <property type="molecule type" value="Genomic_DNA"/>
</dbReference>
<dbReference type="AlphaFoldDB" id="A0A6M3XGN5"/>
<reference evidence="1" key="1">
    <citation type="submission" date="2020-03" db="EMBL/GenBank/DDBJ databases">
        <title>The deep terrestrial virosphere.</title>
        <authorList>
            <person name="Holmfeldt K."/>
            <person name="Nilsson E."/>
            <person name="Simone D."/>
            <person name="Lopez-Fernandez M."/>
            <person name="Wu X."/>
            <person name="de Brujin I."/>
            <person name="Lundin D."/>
            <person name="Andersson A."/>
            <person name="Bertilsson S."/>
            <person name="Dopson M."/>
        </authorList>
    </citation>
    <scope>NUCLEOTIDE SEQUENCE</scope>
    <source>
        <strain evidence="1">TM448B00871</strain>
    </source>
</reference>
<protein>
    <submittedName>
        <fullName evidence="1">Uncharacterized protein</fullName>
    </submittedName>
</protein>
<name>A0A6M3XGN5_9ZZZZ</name>
<organism evidence="1">
    <name type="scientific">viral metagenome</name>
    <dbReference type="NCBI Taxonomy" id="1070528"/>
    <lineage>
        <taxon>unclassified sequences</taxon>
        <taxon>metagenomes</taxon>
        <taxon>organismal metagenomes</taxon>
    </lineage>
</organism>
<proteinExistence type="predicted"/>
<evidence type="ECO:0000313" key="1">
    <source>
        <dbReference type="EMBL" id="QJH96931.1"/>
    </source>
</evidence>
<gene>
    <name evidence="1" type="ORF">TM448B00871_0020</name>
</gene>
<sequence>MDNHEVSLKILDSLCEIKDTLKNFTESLSEIIKDKNAKLAQEKRVWEAVNKKYSEGDYMKRKPLQDLCNNCIDGENYCESCREGKGEGIKCKYKKYQY</sequence>
<accession>A0A6M3XGN5</accession>